<organism evidence="5 6">
    <name type="scientific">Coemansia erecta</name>
    <dbReference type="NCBI Taxonomy" id="147472"/>
    <lineage>
        <taxon>Eukaryota</taxon>
        <taxon>Fungi</taxon>
        <taxon>Fungi incertae sedis</taxon>
        <taxon>Zoopagomycota</taxon>
        <taxon>Kickxellomycotina</taxon>
        <taxon>Kickxellomycetes</taxon>
        <taxon>Kickxellales</taxon>
        <taxon>Kickxellaceae</taxon>
        <taxon>Coemansia</taxon>
    </lineage>
</organism>
<dbReference type="Gene3D" id="1.10.1280.10">
    <property type="entry name" value="Di-copper center containing domain from catechol oxidase"/>
    <property type="match status" value="1"/>
</dbReference>
<comment type="caution">
    <text evidence="5">The sequence shown here is derived from an EMBL/GenBank/DDBJ whole genome shotgun (WGS) entry which is preliminary data.</text>
</comment>
<evidence type="ECO:0000256" key="2">
    <source>
        <dbReference type="ARBA" id="ARBA00023008"/>
    </source>
</evidence>
<feature type="signal peptide" evidence="3">
    <location>
        <begin position="1"/>
        <end position="19"/>
    </location>
</feature>
<gene>
    <name evidence="5" type="ORF">LPJ53_001119</name>
</gene>
<feature type="domain" description="Tyrosinase copper-binding" evidence="4">
    <location>
        <begin position="221"/>
        <end position="232"/>
    </location>
</feature>
<dbReference type="PANTHER" id="PTHR11474:SF126">
    <property type="entry name" value="TYROSINASE-LIKE PROTEIN TYR-1-RELATED"/>
    <property type="match status" value="1"/>
</dbReference>
<dbReference type="PRINTS" id="PR00092">
    <property type="entry name" value="TYROSINASE"/>
</dbReference>
<dbReference type="AlphaFoldDB" id="A0A9W8CUX1"/>
<evidence type="ECO:0000313" key="6">
    <source>
        <dbReference type="Proteomes" id="UP001149813"/>
    </source>
</evidence>
<dbReference type="PROSITE" id="PS00498">
    <property type="entry name" value="TYROSINASE_2"/>
    <property type="match status" value="1"/>
</dbReference>
<evidence type="ECO:0000256" key="3">
    <source>
        <dbReference type="SAM" id="SignalP"/>
    </source>
</evidence>
<dbReference type="GO" id="GO:0046872">
    <property type="term" value="F:metal ion binding"/>
    <property type="evidence" value="ECO:0007669"/>
    <property type="project" value="UniProtKB-KW"/>
</dbReference>
<dbReference type="PANTHER" id="PTHR11474">
    <property type="entry name" value="TYROSINASE FAMILY MEMBER"/>
    <property type="match status" value="1"/>
</dbReference>
<sequence>MKFFGYVLGLALLSTQAVALTPPAGADALAACSDVIVRKEVRSLSTAEWSAYKAAVQSAYTDKWIDWFGYLHDRIALTIHGNSMFLVYHRGLTRDYEKILRGYNPSVVVPYWNAMIDYQHPEQSVIFGADSLGGNGSGGSNCVSNGVPGTWQMTYPDSHCLCRQFSGGSTIPVWHSPEFITHVLQSSTTYAQLRAGIENSIHGAVHLGMGGDMDTMHSPSDPIFWVHHANIDRLYAQWQAVSPDDRTYMIDGDGPDGQPATVNMLLTGTTKPAYTVMRLGYGDMCYTYDTIQAANGNADALVKRTNQKCIKRPNKETEAIKQLPTKVLQQFYPSFANGTVNALENEMVSLTPSTPIGSNGNFTAPTPNEAFRGKMPAPSKLTDAWIKMQNACVEEVRELEQRACDMVEALNSANYLSPYLF</sequence>
<dbReference type="SUPFAM" id="SSF48056">
    <property type="entry name" value="Di-copper centre-containing domain"/>
    <property type="match status" value="1"/>
</dbReference>
<keyword evidence="2" id="KW-0186">Copper</keyword>
<accession>A0A9W8CUX1</accession>
<name>A0A9W8CUX1_9FUNG</name>
<evidence type="ECO:0000313" key="5">
    <source>
        <dbReference type="EMBL" id="KAJ1724633.1"/>
    </source>
</evidence>
<proteinExistence type="predicted"/>
<dbReference type="Proteomes" id="UP001149813">
    <property type="component" value="Unassembled WGS sequence"/>
</dbReference>
<evidence type="ECO:0000259" key="4">
    <source>
        <dbReference type="PROSITE" id="PS00498"/>
    </source>
</evidence>
<keyword evidence="1" id="KW-0479">Metal-binding</keyword>
<evidence type="ECO:0000256" key="1">
    <source>
        <dbReference type="ARBA" id="ARBA00022723"/>
    </source>
</evidence>
<reference evidence="5" key="1">
    <citation type="submission" date="2022-07" db="EMBL/GenBank/DDBJ databases">
        <title>Phylogenomic reconstructions and comparative analyses of Kickxellomycotina fungi.</title>
        <authorList>
            <person name="Reynolds N.K."/>
            <person name="Stajich J.E."/>
            <person name="Barry K."/>
            <person name="Grigoriev I.V."/>
            <person name="Crous P."/>
            <person name="Smith M.E."/>
        </authorList>
    </citation>
    <scope>NUCLEOTIDE SEQUENCE</scope>
    <source>
        <strain evidence="5">NBRC 32514</strain>
    </source>
</reference>
<dbReference type="InterPro" id="IPR008922">
    <property type="entry name" value="Di-copper_centre_dom_sf"/>
</dbReference>
<dbReference type="Pfam" id="PF00264">
    <property type="entry name" value="Tyrosinase"/>
    <property type="match status" value="1"/>
</dbReference>
<keyword evidence="3" id="KW-0732">Signal</keyword>
<dbReference type="InterPro" id="IPR050316">
    <property type="entry name" value="Tyrosinase/Hemocyanin"/>
</dbReference>
<keyword evidence="6" id="KW-1185">Reference proteome</keyword>
<dbReference type="GO" id="GO:0016491">
    <property type="term" value="F:oxidoreductase activity"/>
    <property type="evidence" value="ECO:0007669"/>
    <property type="project" value="InterPro"/>
</dbReference>
<dbReference type="OrthoDB" id="6132182at2759"/>
<feature type="chain" id="PRO_5040845904" description="Tyrosinase copper-binding domain-containing protein" evidence="3">
    <location>
        <begin position="20"/>
        <end position="421"/>
    </location>
</feature>
<protein>
    <recommendedName>
        <fullName evidence="4">Tyrosinase copper-binding domain-containing protein</fullName>
    </recommendedName>
</protein>
<dbReference type="EMBL" id="JANBOJ010000025">
    <property type="protein sequence ID" value="KAJ1724633.1"/>
    <property type="molecule type" value="Genomic_DNA"/>
</dbReference>
<dbReference type="InterPro" id="IPR002227">
    <property type="entry name" value="Tyrosinase_Cu-bd"/>
</dbReference>